<comment type="caution">
    <text evidence="3">The sequence shown here is derived from an EMBL/GenBank/DDBJ whole genome shotgun (WGS) entry which is preliminary data.</text>
</comment>
<gene>
    <name evidence="3" type="ORF">FHS50_000141</name>
</gene>
<name>A0A839YXT0_9SPHN</name>
<accession>A0A839YXT0</accession>
<dbReference type="InterPro" id="IPR016047">
    <property type="entry name" value="M23ase_b-sheet_dom"/>
</dbReference>
<dbReference type="Gene3D" id="2.70.70.10">
    <property type="entry name" value="Glucose Permease (Domain IIA)"/>
    <property type="match status" value="1"/>
</dbReference>
<dbReference type="Proteomes" id="UP000578569">
    <property type="component" value="Unassembled WGS sequence"/>
</dbReference>
<sequence>MRKILRDRELVVRDGTALKIVRIPVAVQMAVIAVLLFLTAWSSYAAARIATAESAVISYQQHERAELARIAERQKALAALGAQLLEERYQAKLAELEALGVDVAVGGPFEAAGEGDATFRELFSNWKKLDNLHNGAIAVPSDKPVKAASLTSSFGTRTDPFKGRRAMHGGIDLAGPVGTPIYATADGVVIRAGYNRGGYGNLVEIDHGNGIVTRYAHMSKILTKKGDRIDRGQQIGAMGSTGRSTGSHLHYEVRIDGKPVNPIPFMKSTDYLVAMQQQNDQAMEDIGLGGGGR</sequence>
<dbReference type="Pfam" id="PF01551">
    <property type="entry name" value="Peptidase_M23"/>
    <property type="match status" value="1"/>
</dbReference>
<evidence type="ECO:0000259" key="2">
    <source>
        <dbReference type="Pfam" id="PF01551"/>
    </source>
</evidence>
<proteinExistence type="predicted"/>
<dbReference type="InterPro" id="IPR011055">
    <property type="entry name" value="Dup_hybrid_motif"/>
</dbReference>
<evidence type="ECO:0000313" key="3">
    <source>
        <dbReference type="EMBL" id="MBB3763118.1"/>
    </source>
</evidence>
<dbReference type="PANTHER" id="PTHR21666">
    <property type="entry name" value="PEPTIDASE-RELATED"/>
    <property type="match status" value="1"/>
</dbReference>
<keyword evidence="4" id="KW-1185">Reference proteome</keyword>
<dbReference type="RefSeq" id="WP_246332897.1">
    <property type="nucleotide sequence ID" value="NZ_JACICF010000001.1"/>
</dbReference>
<keyword evidence="1" id="KW-0812">Transmembrane</keyword>
<evidence type="ECO:0000256" key="1">
    <source>
        <dbReference type="SAM" id="Phobius"/>
    </source>
</evidence>
<evidence type="ECO:0000313" key="4">
    <source>
        <dbReference type="Proteomes" id="UP000578569"/>
    </source>
</evidence>
<dbReference type="FunFam" id="2.70.70.10:FF:000006">
    <property type="entry name" value="M23 family peptidase"/>
    <property type="match status" value="1"/>
</dbReference>
<protein>
    <submittedName>
        <fullName evidence="3">Murein DD-endopeptidase MepM/ murein hydrolase activator NlpD</fullName>
    </submittedName>
</protein>
<reference evidence="3 4" key="1">
    <citation type="submission" date="2020-08" db="EMBL/GenBank/DDBJ databases">
        <title>Genomic Encyclopedia of Type Strains, Phase IV (KMG-IV): sequencing the most valuable type-strain genomes for metagenomic binning, comparative biology and taxonomic classification.</title>
        <authorList>
            <person name="Goeker M."/>
        </authorList>
    </citation>
    <scope>NUCLEOTIDE SEQUENCE [LARGE SCALE GENOMIC DNA]</scope>
    <source>
        <strain evidence="3 4">DSM 24194</strain>
    </source>
</reference>
<keyword evidence="3" id="KW-0378">Hydrolase</keyword>
<dbReference type="AlphaFoldDB" id="A0A839YXT0"/>
<dbReference type="PANTHER" id="PTHR21666:SF270">
    <property type="entry name" value="MUREIN HYDROLASE ACTIVATOR ENVC"/>
    <property type="match status" value="1"/>
</dbReference>
<dbReference type="SUPFAM" id="SSF51261">
    <property type="entry name" value="Duplicated hybrid motif"/>
    <property type="match status" value="1"/>
</dbReference>
<feature type="domain" description="M23ase beta-sheet core" evidence="2">
    <location>
        <begin position="167"/>
        <end position="262"/>
    </location>
</feature>
<keyword evidence="1" id="KW-0472">Membrane</keyword>
<dbReference type="CDD" id="cd12797">
    <property type="entry name" value="M23_peptidase"/>
    <property type="match status" value="1"/>
</dbReference>
<keyword evidence="1" id="KW-1133">Transmembrane helix</keyword>
<dbReference type="EMBL" id="JACICF010000001">
    <property type="protein sequence ID" value="MBB3763118.1"/>
    <property type="molecule type" value="Genomic_DNA"/>
</dbReference>
<dbReference type="GO" id="GO:0004222">
    <property type="term" value="F:metalloendopeptidase activity"/>
    <property type="evidence" value="ECO:0007669"/>
    <property type="project" value="TreeGrafter"/>
</dbReference>
<feature type="transmembrane region" description="Helical" evidence="1">
    <location>
        <begin position="20"/>
        <end position="41"/>
    </location>
</feature>
<dbReference type="InterPro" id="IPR050570">
    <property type="entry name" value="Cell_wall_metabolism_enzyme"/>
</dbReference>
<organism evidence="3 4">
    <name type="scientific">Sphingomicrobium lutaoense</name>
    <dbReference type="NCBI Taxonomy" id="515949"/>
    <lineage>
        <taxon>Bacteria</taxon>
        <taxon>Pseudomonadati</taxon>
        <taxon>Pseudomonadota</taxon>
        <taxon>Alphaproteobacteria</taxon>
        <taxon>Sphingomonadales</taxon>
        <taxon>Sphingomonadaceae</taxon>
        <taxon>Sphingomicrobium</taxon>
    </lineage>
</organism>